<accession>A0ABT4NT60</accession>
<dbReference type="PRINTS" id="PR00038">
    <property type="entry name" value="HTHLUXR"/>
</dbReference>
<proteinExistence type="predicted"/>
<dbReference type="Proteomes" id="UP001066327">
    <property type="component" value="Unassembled WGS sequence"/>
</dbReference>
<gene>
    <name evidence="5" type="ORF">O4328_44420</name>
</gene>
<dbReference type="PROSITE" id="PS00622">
    <property type="entry name" value="HTH_LUXR_1"/>
    <property type="match status" value="1"/>
</dbReference>
<evidence type="ECO:0000313" key="6">
    <source>
        <dbReference type="Proteomes" id="UP001066327"/>
    </source>
</evidence>
<comment type="caution">
    <text evidence="5">The sequence shown here is derived from an EMBL/GenBank/DDBJ whole genome shotgun (WGS) entry which is preliminary data.</text>
</comment>
<keyword evidence="1" id="KW-0805">Transcription regulation</keyword>
<dbReference type="EMBL" id="JAPWIS010000057">
    <property type="protein sequence ID" value="MCZ4590578.1"/>
    <property type="molecule type" value="Genomic_DNA"/>
</dbReference>
<keyword evidence="2" id="KW-0238">DNA-binding</keyword>
<dbReference type="CDD" id="cd06170">
    <property type="entry name" value="LuxR_C_like"/>
    <property type="match status" value="1"/>
</dbReference>
<dbReference type="Gene3D" id="1.10.10.10">
    <property type="entry name" value="Winged helix-like DNA-binding domain superfamily/Winged helix DNA-binding domain"/>
    <property type="match status" value="1"/>
</dbReference>
<dbReference type="InterPro" id="IPR000792">
    <property type="entry name" value="Tscrpt_reg_LuxR_C"/>
</dbReference>
<dbReference type="SUPFAM" id="SSF55781">
    <property type="entry name" value="GAF domain-like"/>
    <property type="match status" value="1"/>
</dbReference>
<keyword evidence="3" id="KW-0804">Transcription</keyword>
<dbReference type="PANTHER" id="PTHR44688:SF16">
    <property type="entry name" value="DNA-BINDING TRANSCRIPTIONAL ACTIVATOR DEVR_DOSR"/>
    <property type="match status" value="1"/>
</dbReference>
<evidence type="ECO:0000256" key="3">
    <source>
        <dbReference type="ARBA" id="ARBA00023163"/>
    </source>
</evidence>
<evidence type="ECO:0000259" key="4">
    <source>
        <dbReference type="PROSITE" id="PS50043"/>
    </source>
</evidence>
<dbReference type="SUPFAM" id="SSF46894">
    <property type="entry name" value="C-terminal effector domain of the bipartite response regulators"/>
    <property type="match status" value="1"/>
</dbReference>
<protein>
    <submittedName>
        <fullName evidence="5">LuxR C-terminal-related transcriptional regulator</fullName>
    </submittedName>
</protein>
<organism evidence="5 6">
    <name type="scientific">Rhodococcus opacus</name>
    <name type="common">Nocardia opaca</name>
    <dbReference type="NCBI Taxonomy" id="37919"/>
    <lineage>
        <taxon>Bacteria</taxon>
        <taxon>Bacillati</taxon>
        <taxon>Actinomycetota</taxon>
        <taxon>Actinomycetes</taxon>
        <taxon>Mycobacteriales</taxon>
        <taxon>Nocardiaceae</taxon>
        <taxon>Rhodococcus</taxon>
    </lineage>
</organism>
<dbReference type="InterPro" id="IPR036388">
    <property type="entry name" value="WH-like_DNA-bd_sf"/>
</dbReference>
<evidence type="ECO:0000256" key="1">
    <source>
        <dbReference type="ARBA" id="ARBA00023015"/>
    </source>
</evidence>
<keyword evidence="6" id="KW-1185">Reference proteome</keyword>
<dbReference type="Pfam" id="PF00196">
    <property type="entry name" value="GerE"/>
    <property type="match status" value="1"/>
</dbReference>
<evidence type="ECO:0000256" key="2">
    <source>
        <dbReference type="ARBA" id="ARBA00023125"/>
    </source>
</evidence>
<feature type="domain" description="HTH luxR-type" evidence="4">
    <location>
        <begin position="172"/>
        <end position="237"/>
    </location>
</feature>
<dbReference type="PANTHER" id="PTHR44688">
    <property type="entry name" value="DNA-BINDING TRANSCRIPTIONAL ACTIVATOR DEVR_DOSR"/>
    <property type="match status" value="1"/>
</dbReference>
<sequence>MTARYATSAGFEDFLNFVCEQIAVVCDCAPVLVSRLRGARQHFMAAKGVAVPDTDVIVAPNSPERLALNEHRLVHSQEPGLRTSAVLQRLMGNRRYCVLPLVVGSVDYGLLYCSAALGDTRALDAYLSMVGEIVTSAWRTARLERELGEHASRVRRELDAAIADAFAGPGDSEAGPPDLTGRENEVLDLLLQGVTNAEIATTMFVSVETVKSHVKNILRKCGATNRSELIARFAERPRAQHVGDAGWVNEQATRGGR</sequence>
<dbReference type="InterPro" id="IPR016032">
    <property type="entry name" value="Sig_transdc_resp-reg_C-effctor"/>
</dbReference>
<evidence type="ECO:0000313" key="5">
    <source>
        <dbReference type="EMBL" id="MCZ4590578.1"/>
    </source>
</evidence>
<dbReference type="RefSeq" id="WP_249343868.1">
    <property type="nucleotide sequence ID" value="NZ_JAPWIS010000057.1"/>
</dbReference>
<dbReference type="SMART" id="SM00421">
    <property type="entry name" value="HTH_LUXR"/>
    <property type="match status" value="1"/>
</dbReference>
<dbReference type="PROSITE" id="PS50043">
    <property type="entry name" value="HTH_LUXR_2"/>
    <property type="match status" value="1"/>
</dbReference>
<reference evidence="5" key="1">
    <citation type="submission" date="2022-12" db="EMBL/GenBank/DDBJ databases">
        <authorList>
            <person name="Krivoruchko A.V."/>
            <person name="Elkin A."/>
        </authorList>
    </citation>
    <scope>NUCLEOTIDE SEQUENCE</scope>
    <source>
        <strain evidence="5">IEGM 249</strain>
    </source>
</reference>
<name>A0ABT4NT60_RHOOP</name>